<name>A0A7C3EZF3_9CREN</name>
<comment type="subcellular location">
    <subcellularLocation>
        <location evidence="1">Membrane</location>
        <topology evidence="1">Multi-pass membrane protein</topology>
    </subcellularLocation>
</comment>
<comment type="caution">
    <text evidence="7">The sequence shown here is derived from an EMBL/GenBank/DDBJ whole genome shotgun (WGS) entry which is preliminary data.</text>
</comment>
<dbReference type="PROSITE" id="PS51257">
    <property type="entry name" value="PROKAR_LIPOPROTEIN"/>
    <property type="match status" value="1"/>
</dbReference>
<feature type="transmembrane region" description="Helical" evidence="6">
    <location>
        <begin position="288"/>
        <end position="306"/>
    </location>
</feature>
<evidence type="ECO:0000256" key="6">
    <source>
        <dbReference type="SAM" id="Phobius"/>
    </source>
</evidence>
<dbReference type="PANTHER" id="PTHR30569:SF0">
    <property type="entry name" value="CYTOSINE PERMEASE"/>
    <property type="match status" value="1"/>
</dbReference>
<dbReference type="GO" id="GO:0005886">
    <property type="term" value="C:plasma membrane"/>
    <property type="evidence" value="ECO:0007669"/>
    <property type="project" value="TreeGrafter"/>
</dbReference>
<keyword evidence="5 6" id="KW-0472">Membrane</keyword>
<evidence type="ECO:0000256" key="5">
    <source>
        <dbReference type="ARBA" id="ARBA00023136"/>
    </source>
</evidence>
<gene>
    <name evidence="7" type="ORF">ENS19_01235</name>
</gene>
<evidence type="ECO:0000313" key="7">
    <source>
        <dbReference type="EMBL" id="HFK19885.1"/>
    </source>
</evidence>
<dbReference type="Gene3D" id="1.10.4160.10">
    <property type="entry name" value="Hydantoin permease"/>
    <property type="match status" value="1"/>
</dbReference>
<dbReference type="InterPro" id="IPR030191">
    <property type="entry name" value="CodB"/>
</dbReference>
<dbReference type="AlphaFoldDB" id="A0A7C3EZF3"/>
<evidence type="ECO:0000256" key="3">
    <source>
        <dbReference type="ARBA" id="ARBA00022692"/>
    </source>
</evidence>
<feature type="transmembrane region" description="Helical" evidence="6">
    <location>
        <begin position="121"/>
        <end position="139"/>
    </location>
</feature>
<evidence type="ECO:0000256" key="2">
    <source>
        <dbReference type="ARBA" id="ARBA00008974"/>
    </source>
</evidence>
<sequence>MIVAREELFSWTKVAPTLAVIFVSPAILTVGCTMGMLVPFWFAVGTSIVAGATISLLIYLHGGAGAASHLSFAKLMDSCLGTAGSRFLASPLIALTQMGWFSVLITLGGGSASAITGIDRAFTITVFGAATAIVTFSGFSRLSRFTKVTSSLTAAFALWSLREIFVRGVSFHEMAYDPASFLFLSGLAIGGATSISTVSPDFVKSAKTKKDMRITAFGIVLPAMMFTLVAGNVMGAFTLMPDPVSALAVVGLPALANILLLLGSAAAASSLYPPSLALANIFKVKRNIATIPAAIGGIFLAYLGIVDQLSSFLRLIGILLPPLIGINIAEYYLISKRKPSLKPGINSRGVFSWTLGAATGLLPFGIPPINAIFASLASYLLVNHFCPPKPPERCPASTTQNKLVSFGMPK</sequence>
<dbReference type="Pfam" id="PF02133">
    <property type="entry name" value="Transp_cyt_pur"/>
    <property type="match status" value="1"/>
</dbReference>
<feature type="transmembrane region" description="Helical" evidence="6">
    <location>
        <begin position="48"/>
        <end position="72"/>
    </location>
</feature>
<dbReference type="PANTHER" id="PTHR30569">
    <property type="entry name" value="CYTOSINE TRANSPORTER CODB"/>
    <property type="match status" value="1"/>
</dbReference>
<feature type="transmembrane region" description="Helical" evidence="6">
    <location>
        <begin position="355"/>
        <end position="382"/>
    </location>
</feature>
<feature type="transmembrane region" description="Helical" evidence="6">
    <location>
        <begin position="215"/>
        <end position="240"/>
    </location>
</feature>
<feature type="transmembrane region" description="Helical" evidence="6">
    <location>
        <begin position="20"/>
        <end position="42"/>
    </location>
</feature>
<protein>
    <recommendedName>
        <fullName evidence="8">Cytosine permease</fullName>
    </recommendedName>
</protein>
<evidence type="ECO:0008006" key="8">
    <source>
        <dbReference type="Google" id="ProtNLM"/>
    </source>
</evidence>
<proteinExistence type="inferred from homology"/>
<feature type="transmembrane region" description="Helical" evidence="6">
    <location>
        <begin position="92"/>
        <end position="115"/>
    </location>
</feature>
<organism evidence="7">
    <name type="scientific">Candidatus Methanomethylicus mesodigestus</name>
    <dbReference type="NCBI Taxonomy" id="1867258"/>
    <lineage>
        <taxon>Archaea</taxon>
        <taxon>Thermoproteota</taxon>
        <taxon>Methanosuratincolia</taxon>
        <taxon>Candidatus Methanomethylicales</taxon>
        <taxon>Candidatus Methanomethylicaceae</taxon>
        <taxon>Candidatus Methanomethylicus</taxon>
    </lineage>
</organism>
<evidence type="ECO:0000256" key="1">
    <source>
        <dbReference type="ARBA" id="ARBA00004141"/>
    </source>
</evidence>
<feature type="transmembrane region" description="Helical" evidence="6">
    <location>
        <begin position="246"/>
        <end position="267"/>
    </location>
</feature>
<keyword evidence="3 6" id="KW-0812">Transmembrane</keyword>
<feature type="transmembrane region" description="Helical" evidence="6">
    <location>
        <begin position="312"/>
        <end position="334"/>
    </location>
</feature>
<comment type="similarity">
    <text evidence="2">Belongs to the purine-cytosine permease (2.A.39) family.</text>
</comment>
<dbReference type="GO" id="GO:0015209">
    <property type="term" value="F:cytosine transmembrane transporter activity"/>
    <property type="evidence" value="ECO:0007669"/>
    <property type="project" value="InterPro"/>
</dbReference>
<evidence type="ECO:0000256" key="4">
    <source>
        <dbReference type="ARBA" id="ARBA00022989"/>
    </source>
</evidence>
<feature type="transmembrane region" description="Helical" evidence="6">
    <location>
        <begin position="181"/>
        <end position="203"/>
    </location>
</feature>
<dbReference type="InterPro" id="IPR001248">
    <property type="entry name" value="Pur-cyt_permease"/>
</dbReference>
<dbReference type="EMBL" id="DSTX01000001">
    <property type="protein sequence ID" value="HFK19885.1"/>
    <property type="molecule type" value="Genomic_DNA"/>
</dbReference>
<reference evidence="7" key="1">
    <citation type="journal article" date="2020" name="mSystems">
        <title>Genome- and Community-Level Interaction Insights into Carbon Utilization and Element Cycling Functions of Hydrothermarchaeota in Hydrothermal Sediment.</title>
        <authorList>
            <person name="Zhou Z."/>
            <person name="Liu Y."/>
            <person name="Xu W."/>
            <person name="Pan J."/>
            <person name="Luo Z.H."/>
            <person name="Li M."/>
        </authorList>
    </citation>
    <scope>NUCLEOTIDE SEQUENCE [LARGE SCALE GENOMIC DNA]</scope>
    <source>
        <strain evidence="7">SpSt-468</strain>
    </source>
</reference>
<accession>A0A7C3EZF3</accession>
<keyword evidence="4 6" id="KW-1133">Transmembrane helix</keyword>